<evidence type="ECO:0000259" key="5">
    <source>
        <dbReference type="PROSITE" id="PS51186"/>
    </source>
</evidence>
<evidence type="ECO:0000256" key="1">
    <source>
        <dbReference type="ARBA" id="ARBA00022679"/>
    </source>
</evidence>
<keyword evidence="1 4" id="KW-0808">Transferase</keyword>
<feature type="binding site" evidence="4">
    <location>
        <position position="186"/>
    </location>
    <ligand>
        <name>1D-myo-inositol 2-(L-cysteinylamino)-2-deoxy-alpha-D-glucopyranoside</name>
        <dbReference type="ChEBI" id="CHEBI:58887"/>
    </ligand>
</feature>
<feature type="binding site" evidence="4">
    <location>
        <begin position="75"/>
        <end position="77"/>
    </location>
    <ligand>
        <name>acetyl-CoA</name>
        <dbReference type="ChEBI" id="CHEBI:57288"/>
        <label>1</label>
    </ligand>
</feature>
<name>A0ABP8YWI8_9ACTN</name>
<dbReference type="PIRSF" id="PIRSF021524">
    <property type="entry name" value="MSH_acetyltransferase"/>
    <property type="match status" value="1"/>
</dbReference>
<comment type="caution">
    <text evidence="6">The sequence shown here is derived from an EMBL/GenBank/DDBJ whole genome shotgun (WGS) entry which is preliminary data.</text>
</comment>
<feature type="binding site" evidence="4">
    <location>
        <position position="276"/>
    </location>
    <ligand>
        <name>1D-myo-inositol 2-(L-cysteinylamino)-2-deoxy-alpha-D-glucopyranoside</name>
        <dbReference type="ChEBI" id="CHEBI:58887"/>
    </ligand>
</feature>
<accession>A0ABP8YWI8</accession>
<gene>
    <name evidence="4 6" type="primary">mshD</name>
    <name evidence="6" type="ORF">GCM10023217_02070</name>
</gene>
<dbReference type="CDD" id="cd04301">
    <property type="entry name" value="NAT_SF"/>
    <property type="match status" value="1"/>
</dbReference>
<dbReference type="EMBL" id="BAABIE010000001">
    <property type="protein sequence ID" value="GAA4738260.1"/>
    <property type="molecule type" value="Genomic_DNA"/>
</dbReference>
<keyword evidence="3 4" id="KW-0012">Acyltransferase</keyword>
<dbReference type="PANTHER" id="PTHR43617">
    <property type="entry name" value="L-AMINO ACID N-ACETYLTRANSFERASE"/>
    <property type="match status" value="1"/>
</dbReference>
<comment type="function">
    <text evidence="4">Catalyzes the transfer of acetyl from acetyl-CoA to desacetylmycothiol (Cys-GlcN-Ins) to form mycothiol.</text>
</comment>
<feature type="binding site" evidence="4">
    <location>
        <begin position="249"/>
        <end position="255"/>
    </location>
    <ligand>
        <name>acetyl-CoA</name>
        <dbReference type="ChEBI" id="CHEBI:57288"/>
        <label>2</label>
    </ligand>
</feature>
<sequence length="303" mass="31996">MTDHAAPRLLHGALSAADRSAVDDLLRRAAAHDGVEPLSEQFRLALDAADALHMRSEHGYAGIVLPPAGGGAVEAVVDPEFRGNGEGALLVAAALGEARHAAGGVAPQMWAHGDLPAASGLARNLGLERVRELLQLRRGLPPADASAVPLPPVPERDDVAVRTYAGPADDAELLRVNNAAFSWHPEQGGWGQQQIDDRTSADWFDPAGLFLAFDVADPSRLLGFHWTKIADPATGLGEVYVVGVDPDQQGRGLGSLLTLVGLHHLAHQGMSEVELYVEGDNVAALATYRGLGFRSHAIDVAYR</sequence>
<dbReference type="InterPro" id="IPR050276">
    <property type="entry name" value="MshD_Acetyltransferase"/>
</dbReference>
<dbReference type="PANTHER" id="PTHR43617:SF31">
    <property type="entry name" value="MYCOTHIOL ACETYLTRANSFERASE"/>
    <property type="match status" value="1"/>
</dbReference>
<proteinExistence type="inferred from homology"/>
<organism evidence="6 7">
    <name type="scientific">Gordonia alkaliphila</name>
    <dbReference type="NCBI Taxonomy" id="1053547"/>
    <lineage>
        <taxon>Bacteria</taxon>
        <taxon>Bacillati</taxon>
        <taxon>Actinomycetota</taxon>
        <taxon>Actinomycetes</taxon>
        <taxon>Mycobacteriales</taxon>
        <taxon>Gordoniaceae</taxon>
        <taxon>Gordonia</taxon>
    </lineage>
</organism>
<feature type="binding site" evidence="4">
    <location>
        <position position="238"/>
    </location>
    <ligand>
        <name>1D-myo-inositol 2-(L-cysteinylamino)-2-deoxy-alpha-D-glucopyranoside</name>
        <dbReference type="ChEBI" id="CHEBI:58887"/>
    </ligand>
</feature>
<dbReference type="InterPro" id="IPR000182">
    <property type="entry name" value="GNAT_dom"/>
</dbReference>
<feature type="binding site" evidence="4">
    <location>
        <position position="40"/>
    </location>
    <ligand>
        <name>1D-myo-inositol 2-(L-cysteinylamino)-2-deoxy-alpha-D-glucopyranoside</name>
        <dbReference type="ChEBI" id="CHEBI:58887"/>
    </ligand>
</feature>
<dbReference type="InterPro" id="IPR016181">
    <property type="entry name" value="Acyl_CoA_acyltransferase"/>
</dbReference>
<keyword evidence="2 4" id="KW-0677">Repeat</keyword>
<evidence type="ECO:0000313" key="6">
    <source>
        <dbReference type="EMBL" id="GAA4738260.1"/>
    </source>
</evidence>
<feature type="binding site" evidence="4">
    <location>
        <begin position="242"/>
        <end position="244"/>
    </location>
    <ligand>
        <name>acetyl-CoA</name>
        <dbReference type="ChEBI" id="CHEBI:57288"/>
        <label>2</label>
    </ligand>
</feature>
<comment type="catalytic activity">
    <reaction evidence="4">
        <text>1D-myo-inositol 2-(L-cysteinylamino)-2-deoxy-alpha-D-glucopyranoside + acetyl-CoA = mycothiol + CoA + H(+)</text>
        <dbReference type="Rhea" id="RHEA:26172"/>
        <dbReference type="ChEBI" id="CHEBI:15378"/>
        <dbReference type="ChEBI" id="CHEBI:16768"/>
        <dbReference type="ChEBI" id="CHEBI:57287"/>
        <dbReference type="ChEBI" id="CHEBI:57288"/>
        <dbReference type="ChEBI" id="CHEBI:58887"/>
        <dbReference type="EC" id="2.3.1.189"/>
    </reaction>
</comment>
<reference evidence="7" key="1">
    <citation type="journal article" date="2019" name="Int. J. Syst. Evol. Microbiol.">
        <title>The Global Catalogue of Microorganisms (GCM) 10K type strain sequencing project: providing services to taxonomists for standard genome sequencing and annotation.</title>
        <authorList>
            <consortium name="The Broad Institute Genomics Platform"/>
            <consortium name="The Broad Institute Genome Sequencing Center for Infectious Disease"/>
            <person name="Wu L."/>
            <person name="Ma J."/>
        </authorList>
    </citation>
    <scope>NUCLEOTIDE SEQUENCE [LARGE SCALE GENOMIC DNA]</scope>
    <source>
        <strain evidence="7">JCM 18077</strain>
    </source>
</reference>
<dbReference type="PROSITE" id="PS51186">
    <property type="entry name" value="GNAT"/>
    <property type="match status" value="1"/>
</dbReference>
<dbReference type="Gene3D" id="3.40.630.30">
    <property type="match status" value="1"/>
</dbReference>
<dbReference type="NCBIfam" id="TIGR03448">
    <property type="entry name" value="mycothiol_MshD"/>
    <property type="match status" value="1"/>
</dbReference>
<comment type="caution">
    <text evidence="4">Lacks conserved residue(s) required for the propagation of feature annotation.</text>
</comment>
<dbReference type="Pfam" id="PF00583">
    <property type="entry name" value="Acetyltransf_1"/>
    <property type="match status" value="1"/>
</dbReference>
<dbReference type="EC" id="2.3.1.189" evidence="4"/>
<dbReference type="InterPro" id="IPR017813">
    <property type="entry name" value="Mycothiol_AcTrfase"/>
</dbReference>
<dbReference type="RefSeq" id="WP_246994006.1">
    <property type="nucleotide sequence ID" value="NZ_BAABIE010000001.1"/>
</dbReference>
<feature type="domain" description="N-acetyltransferase" evidence="5">
    <location>
        <begin position="159"/>
        <end position="303"/>
    </location>
</feature>
<comment type="similarity">
    <text evidence="4">Belongs to the acetyltransferase family. MshD subfamily.</text>
</comment>
<dbReference type="HAMAP" id="MF_01698">
    <property type="entry name" value="MshD"/>
    <property type="match status" value="1"/>
</dbReference>
<comment type="subunit">
    <text evidence="4">Monomer.</text>
</comment>
<feature type="binding site" evidence="4">
    <location>
        <position position="228"/>
    </location>
    <ligand>
        <name>1D-myo-inositol 2-(L-cysteinylamino)-2-deoxy-alpha-D-glucopyranoside</name>
        <dbReference type="ChEBI" id="CHEBI:58887"/>
    </ligand>
</feature>
<evidence type="ECO:0000313" key="7">
    <source>
        <dbReference type="Proteomes" id="UP001500822"/>
    </source>
</evidence>
<dbReference type="SUPFAM" id="SSF55729">
    <property type="entry name" value="Acyl-CoA N-acyltransferases (Nat)"/>
    <property type="match status" value="1"/>
</dbReference>
<evidence type="ECO:0000256" key="2">
    <source>
        <dbReference type="ARBA" id="ARBA00022737"/>
    </source>
</evidence>
<protein>
    <recommendedName>
        <fullName evidence="4">Mycothiol acetyltransferase</fullName>
        <shortName evidence="4">MSH acetyltransferase</shortName>
        <ecNumber evidence="4">2.3.1.189</ecNumber>
    </recommendedName>
    <alternativeName>
        <fullName evidence="4">Mycothiol synthase</fullName>
    </alternativeName>
</protein>
<keyword evidence="7" id="KW-1185">Reference proteome</keyword>
<evidence type="ECO:0000256" key="4">
    <source>
        <dbReference type="HAMAP-Rule" id="MF_01698"/>
    </source>
</evidence>
<evidence type="ECO:0000256" key="3">
    <source>
        <dbReference type="ARBA" id="ARBA00023315"/>
    </source>
</evidence>
<dbReference type="Proteomes" id="UP001500822">
    <property type="component" value="Unassembled WGS sequence"/>
</dbReference>